<dbReference type="HAMAP" id="MF_00972">
    <property type="entry name" value="tRNA_aden_deaminase"/>
    <property type="match status" value="1"/>
</dbReference>
<evidence type="ECO:0000256" key="6">
    <source>
        <dbReference type="ARBA" id="ARBA00022833"/>
    </source>
</evidence>
<comment type="catalytic activity">
    <reaction evidence="7 8">
        <text>adenosine(34) in tRNA + H2O + H(+) = inosine(34) in tRNA + NH4(+)</text>
        <dbReference type="Rhea" id="RHEA:43168"/>
        <dbReference type="Rhea" id="RHEA-COMP:10373"/>
        <dbReference type="Rhea" id="RHEA-COMP:10374"/>
        <dbReference type="ChEBI" id="CHEBI:15377"/>
        <dbReference type="ChEBI" id="CHEBI:15378"/>
        <dbReference type="ChEBI" id="CHEBI:28938"/>
        <dbReference type="ChEBI" id="CHEBI:74411"/>
        <dbReference type="ChEBI" id="CHEBI:82852"/>
        <dbReference type="EC" id="3.5.4.33"/>
    </reaction>
</comment>
<reference evidence="10" key="1">
    <citation type="submission" date="2008-10" db="EMBL/GenBank/DDBJ databases">
        <title>Complete sequence of Desulfovibrio vulgaris str. 'Miyazaki F'.</title>
        <authorList>
            <person name="Lucas S."/>
            <person name="Copeland A."/>
            <person name="Lapidus A."/>
            <person name="Glavina del Rio T."/>
            <person name="Dalin E."/>
            <person name="Tice H."/>
            <person name="Bruce D."/>
            <person name="Goodwin L."/>
            <person name="Pitluck S."/>
            <person name="Sims D."/>
            <person name="Brettin T."/>
            <person name="Detter J.C."/>
            <person name="Han C."/>
            <person name="Larimer F."/>
            <person name="Land M."/>
            <person name="Hauser L."/>
            <person name="Kyrpides N."/>
            <person name="Mikhailova N."/>
            <person name="Hazen T.C."/>
            <person name="Richardson P."/>
        </authorList>
    </citation>
    <scope>NUCLEOTIDE SEQUENCE</scope>
    <source>
        <strain evidence="10">Miyazaki F</strain>
    </source>
</reference>
<dbReference type="HOGENOM" id="CLU_025810_3_2_7"/>
<evidence type="ECO:0000256" key="5">
    <source>
        <dbReference type="ARBA" id="ARBA00022801"/>
    </source>
</evidence>
<evidence type="ECO:0000256" key="8">
    <source>
        <dbReference type="HAMAP-Rule" id="MF_00972"/>
    </source>
</evidence>
<evidence type="ECO:0000256" key="1">
    <source>
        <dbReference type="ARBA" id="ARBA00010669"/>
    </source>
</evidence>
<organism evidence="10">
    <name type="scientific">Nitratidesulfovibrio vulgaris (strain DSM 19637 / Miyazaki F)</name>
    <name type="common">Desulfovibrio vulgaris</name>
    <dbReference type="NCBI Taxonomy" id="883"/>
    <lineage>
        <taxon>Bacteria</taxon>
        <taxon>Pseudomonadati</taxon>
        <taxon>Thermodesulfobacteriota</taxon>
        <taxon>Desulfovibrionia</taxon>
        <taxon>Desulfovibrionales</taxon>
        <taxon>Desulfovibrionaceae</taxon>
        <taxon>Nitratidesulfovibrio</taxon>
    </lineage>
</organism>
<keyword evidence="4 8" id="KW-0479">Metal-binding</keyword>
<dbReference type="PANTHER" id="PTHR11079">
    <property type="entry name" value="CYTOSINE DEAMINASE FAMILY MEMBER"/>
    <property type="match status" value="1"/>
</dbReference>
<feature type="active site" description="Proton donor" evidence="8">
    <location>
        <position position="81"/>
    </location>
</feature>
<comment type="function">
    <text evidence="8">Catalyzes the deamination of adenosine to inosine at the wobble position 34 of tRNA(Arg2).</text>
</comment>
<protein>
    <recommendedName>
        <fullName evidence="8">tRNA-specific adenosine deaminase</fullName>
        <ecNumber evidence="8">3.5.4.33</ecNumber>
    </recommendedName>
</protein>
<dbReference type="GO" id="GO:0052717">
    <property type="term" value="F:tRNA-specific adenosine-34 deaminase activity"/>
    <property type="evidence" value="ECO:0007669"/>
    <property type="project" value="UniProtKB-UniRule"/>
</dbReference>
<evidence type="ECO:0000256" key="3">
    <source>
        <dbReference type="ARBA" id="ARBA00022694"/>
    </source>
</evidence>
<dbReference type="PANTHER" id="PTHR11079:SF202">
    <property type="entry name" value="TRNA-SPECIFIC ADENOSINE DEAMINASE"/>
    <property type="match status" value="1"/>
</dbReference>
<keyword evidence="5 8" id="KW-0378">Hydrolase</keyword>
<evidence type="ECO:0000256" key="4">
    <source>
        <dbReference type="ARBA" id="ARBA00022723"/>
    </source>
</evidence>
<feature type="domain" description="CMP/dCMP-type deaminase" evidence="9">
    <location>
        <begin position="27"/>
        <end position="137"/>
    </location>
</feature>
<sequence>MTDNAFILPPYALRGPAGPVPPAPTGWTWDALMDAAIAQARKAAGQGEVPVGAVVVDRQGRIIGTGHNTPVASHDPSAHAEMVALREACRNTGNYRLDGAVLVVTLEPCLMCAGAMVHARVAGVVYGAPDLKAGAVTSCLDALDQPFHNHRVWHMGHVRAAECGALLQEFFRERR</sequence>
<comment type="subunit">
    <text evidence="2 8">Homodimer.</text>
</comment>
<evidence type="ECO:0000256" key="2">
    <source>
        <dbReference type="ARBA" id="ARBA00011738"/>
    </source>
</evidence>
<dbReference type="InterPro" id="IPR028883">
    <property type="entry name" value="tRNA_aden_deaminase"/>
</dbReference>
<feature type="binding site" evidence="8">
    <location>
        <position position="109"/>
    </location>
    <ligand>
        <name>Zn(2+)</name>
        <dbReference type="ChEBI" id="CHEBI:29105"/>
        <note>catalytic</note>
    </ligand>
</feature>
<dbReference type="AlphaFoldDB" id="B8DNS2"/>
<evidence type="ECO:0000313" key="10">
    <source>
        <dbReference type="EMBL" id="ACL07129.1"/>
    </source>
</evidence>
<evidence type="ECO:0000259" key="9">
    <source>
        <dbReference type="PROSITE" id="PS51747"/>
    </source>
</evidence>
<dbReference type="STRING" id="883.DvMF_0169"/>
<keyword evidence="3 8" id="KW-0819">tRNA processing</keyword>
<dbReference type="InterPro" id="IPR016193">
    <property type="entry name" value="Cytidine_deaminase-like"/>
</dbReference>
<dbReference type="SUPFAM" id="SSF53927">
    <property type="entry name" value="Cytidine deaminase-like"/>
    <property type="match status" value="1"/>
</dbReference>
<dbReference type="Gene3D" id="3.40.140.10">
    <property type="entry name" value="Cytidine Deaminase, domain 2"/>
    <property type="match status" value="1"/>
</dbReference>
<dbReference type="EMBL" id="CP001197">
    <property type="protein sequence ID" value="ACL07129.1"/>
    <property type="molecule type" value="Genomic_DNA"/>
</dbReference>
<dbReference type="PROSITE" id="PS00903">
    <property type="entry name" value="CYT_DCMP_DEAMINASES_1"/>
    <property type="match status" value="1"/>
</dbReference>
<accession>B8DNS2</accession>
<dbReference type="eggNOG" id="COG0590">
    <property type="taxonomic scope" value="Bacteria"/>
</dbReference>
<dbReference type="GO" id="GO:0002100">
    <property type="term" value="P:tRNA wobble adenosine to inosine editing"/>
    <property type="evidence" value="ECO:0007669"/>
    <property type="project" value="UniProtKB-UniRule"/>
</dbReference>
<dbReference type="EC" id="3.5.4.33" evidence="8"/>
<dbReference type="NCBIfam" id="NF008113">
    <property type="entry name" value="PRK10860.1"/>
    <property type="match status" value="1"/>
</dbReference>
<proteinExistence type="inferred from homology"/>
<feature type="binding site" evidence="8">
    <location>
        <position position="79"/>
    </location>
    <ligand>
        <name>Zn(2+)</name>
        <dbReference type="ChEBI" id="CHEBI:29105"/>
        <note>catalytic</note>
    </ligand>
</feature>
<feature type="binding site" evidence="8">
    <location>
        <position position="112"/>
    </location>
    <ligand>
        <name>Zn(2+)</name>
        <dbReference type="ChEBI" id="CHEBI:29105"/>
        <note>catalytic</note>
    </ligand>
</feature>
<dbReference type="GO" id="GO:0008270">
    <property type="term" value="F:zinc ion binding"/>
    <property type="evidence" value="ECO:0007669"/>
    <property type="project" value="UniProtKB-UniRule"/>
</dbReference>
<gene>
    <name evidence="8" type="primary">tadA</name>
    <name evidence="10" type="ordered locus">DvMF_0169</name>
</gene>
<dbReference type="InterPro" id="IPR016192">
    <property type="entry name" value="APOBEC/CMP_deaminase_Zn-bd"/>
</dbReference>
<dbReference type="CDD" id="cd01285">
    <property type="entry name" value="nucleoside_deaminase"/>
    <property type="match status" value="1"/>
</dbReference>
<dbReference type="InterPro" id="IPR002125">
    <property type="entry name" value="CMP_dCMP_dom"/>
</dbReference>
<dbReference type="Pfam" id="PF00383">
    <property type="entry name" value="dCMP_cyt_deam_1"/>
    <property type="match status" value="1"/>
</dbReference>
<name>B8DNS2_NITV9</name>
<dbReference type="PROSITE" id="PS51747">
    <property type="entry name" value="CYT_DCMP_DEAMINASES_2"/>
    <property type="match status" value="1"/>
</dbReference>
<comment type="similarity">
    <text evidence="1">Belongs to the cytidine and deoxycytidylate deaminase family. ADAT2 subfamily.</text>
</comment>
<dbReference type="KEGG" id="dvm:DvMF_0169"/>
<comment type="cofactor">
    <cofactor evidence="8">
        <name>Zn(2+)</name>
        <dbReference type="ChEBI" id="CHEBI:29105"/>
    </cofactor>
    <text evidence="8">Binds 1 zinc ion per subunit.</text>
</comment>
<keyword evidence="6 8" id="KW-0862">Zinc</keyword>
<evidence type="ECO:0000256" key="7">
    <source>
        <dbReference type="ARBA" id="ARBA00048045"/>
    </source>
</evidence>